<organism evidence="1 2">
    <name type="scientific">Anaerobacillus alkalidiazotrophicus</name>
    <dbReference type="NCBI Taxonomy" id="472963"/>
    <lineage>
        <taxon>Bacteria</taxon>
        <taxon>Bacillati</taxon>
        <taxon>Bacillota</taxon>
        <taxon>Bacilli</taxon>
        <taxon>Bacillales</taxon>
        <taxon>Bacillaceae</taxon>
        <taxon>Anaerobacillus</taxon>
    </lineage>
</organism>
<proteinExistence type="predicted"/>
<protein>
    <submittedName>
        <fullName evidence="1">Uncharacterized protein</fullName>
    </submittedName>
</protein>
<dbReference type="AlphaFoldDB" id="A0A1S2MAA7"/>
<name>A0A1S2MAA7_9BACI</name>
<dbReference type="STRING" id="472963.BKP45_01730"/>
<gene>
    <name evidence="1" type="ORF">BKP45_01730</name>
</gene>
<evidence type="ECO:0000313" key="1">
    <source>
        <dbReference type="EMBL" id="OIJ21514.1"/>
    </source>
</evidence>
<reference evidence="1 2" key="1">
    <citation type="submission" date="2016-10" db="EMBL/GenBank/DDBJ databases">
        <title>Draft genome sequences of four alkaliphilic bacteria belonging to the Anaerobacillus genus.</title>
        <authorList>
            <person name="Bassil N.M."/>
            <person name="Lloyd J.R."/>
        </authorList>
    </citation>
    <scope>NUCLEOTIDE SEQUENCE [LARGE SCALE GENOMIC DNA]</scope>
    <source>
        <strain evidence="1 2">DSM 22531</strain>
    </source>
</reference>
<dbReference type="Proteomes" id="UP000180057">
    <property type="component" value="Unassembled WGS sequence"/>
</dbReference>
<keyword evidence="2" id="KW-1185">Reference proteome</keyword>
<dbReference type="EMBL" id="MLQS01000001">
    <property type="protein sequence ID" value="OIJ21514.1"/>
    <property type="molecule type" value="Genomic_DNA"/>
</dbReference>
<dbReference type="SUPFAM" id="SSF82171">
    <property type="entry name" value="DPP6 N-terminal domain-like"/>
    <property type="match status" value="1"/>
</dbReference>
<sequence length="382" mass="42433">MKLVKGVLGATMAAMLLTGCNSLGIVQGEGNTVVVSEDVVLESIITDAKVAVSQPEQISLDQKINHRELLKIDENQILYMKDNSLYSTNLNHSSPNLIKELPVRELSNDGRKALSVENGTISIYNIETGETAEFTDLDESIDGISFADPKGNYISYYSFESSRLVIIDTNTAVKTLIDLNDLFNNPTNFSFSGSVIHNDDIYLRTHIQGEGSAIYKIKPDHSVEKIVSTKELNDNIFDFEFVNDDLLVFNGIINKEPGIFLYDIPNQEANKVVSGGTSSEGTWIPSYSISPDGSKMLFNTILHKGDEFLDNVFIATIENNNLSRSIQIIQNAHLPAVIKILAHWSNNSSAFFIPRTSQDITGYDELTIEYISVYKLDKIETE</sequence>
<evidence type="ECO:0000313" key="2">
    <source>
        <dbReference type="Proteomes" id="UP000180057"/>
    </source>
</evidence>
<dbReference type="PROSITE" id="PS51257">
    <property type="entry name" value="PROKAR_LIPOPROTEIN"/>
    <property type="match status" value="1"/>
</dbReference>
<dbReference type="OrthoDB" id="2678686at2"/>
<accession>A0A1S2MAA7</accession>
<comment type="caution">
    <text evidence="1">The sequence shown here is derived from an EMBL/GenBank/DDBJ whole genome shotgun (WGS) entry which is preliminary data.</text>
</comment>
<dbReference type="RefSeq" id="WP_071388127.1">
    <property type="nucleotide sequence ID" value="NZ_MLQS01000001.1"/>
</dbReference>